<keyword evidence="2" id="KW-1185">Reference proteome</keyword>
<evidence type="ECO:0000313" key="2">
    <source>
        <dbReference type="Proteomes" id="UP000292927"/>
    </source>
</evidence>
<accession>A0A4Q7PQ62</accession>
<gene>
    <name evidence="1" type="ORF">EV209_1176</name>
</gene>
<sequence length="181" mass="21967">MTDIEKQWENYMELGERLVKEKRLREEFEKEIKAFSFFLSETNKDFYYNSTYLPHYSMQFLHFLECFYKKYKLVKRLFQLSSCYSGVSLIIDRYWQQESKWDDEEEKIVVINKVYSFSDKNTVCDEKLLVECSALCETKRFMYHSKAEIIESEELKELKNLKEFLDFKTSSKNRKSGGIKK</sequence>
<name>A0A4Q7PQ62_9FIRM</name>
<dbReference type="AlphaFoldDB" id="A0A4Q7PQ62"/>
<evidence type="ECO:0000313" key="1">
    <source>
        <dbReference type="EMBL" id="RZT03043.1"/>
    </source>
</evidence>
<dbReference type="EMBL" id="SGXF01000001">
    <property type="protein sequence ID" value="RZT03043.1"/>
    <property type="molecule type" value="Genomic_DNA"/>
</dbReference>
<organism evidence="1 2">
    <name type="scientific">Cuneatibacter caecimuris</name>
    <dbReference type="NCBI Taxonomy" id="1796618"/>
    <lineage>
        <taxon>Bacteria</taxon>
        <taxon>Bacillati</taxon>
        <taxon>Bacillota</taxon>
        <taxon>Clostridia</taxon>
        <taxon>Lachnospirales</taxon>
        <taxon>Lachnospiraceae</taxon>
        <taxon>Cuneatibacter</taxon>
    </lineage>
</organism>
<comment type="caution">
    <text evidence="1">The sequence shown here is derived from an EMBL/GenBank/DDBJ whole genome shotgun (WGS) entry which is preliminary data.</text>
</comment>
<dbReference type="Proteomes" id="UP000292927">
    <property type="component" value="Unassembled WGS sequence"/>
</dbReference>
<reference evidence="1 2" key="1">
    <citation type="submission" date="2019-02" db="EMBL/GenBank/DDBJ databases">
        <title>Genomic Encyclopedia of Type Strains, Phase IV (KMG-IV): sequencing the most valuable type-strain genomes for metagenomic binning, comparative biology and taxonomic classification.</title>
        <authorList>
            <person name="Goeker M."/>
        </authorList>
    </citation>
    <scope>NUCLEOTIDE SEQUENCE [LARGE SCALE GENOMIC DNA]</scope>
    <source>
        <strain evidence="1 2">DSM 29486</strain>
    </source>
</reference>
<dbReference type="OrthoDB" id="2058336at2"/>
<proteinExistence type="predicted"/>
<dbReference type="RefSeq" id="WP_130433915.1">
    <property type="nucleotide sequence ID" value="NZ_SGXF01000001.1"/>
</dbReference>
<protein>
    <submittedName>
        <fullName evidence="1">Uncharacterized protein</fullName>
    </submittedName>
</protein>